<dbReference type="AlphaFoldDB" id="A0A9W7L2L9"/>
<dbReference type="SMART" id="SM00175">
    <property type="entry name" value="RAB"/>
    <property type="match status" value="1"/>
</dbReference>
<dbReference type="SMART" id="SM00174">
    <property type="entry name" value="RHO"/>
    <property type="match status" value="1"/>
</dbReference>
<dbReference type="Proteomes" id="UP001165065">
    <property type="component" value="Unassembled WGS sequence"/>
</dbReference>
<dbReference type="GO" id="GO:0003924">
    <property type="term" value="F:GTPase activity"/>
    <property type="evidence" value="ECO:0007669"/>
    <property type="project" value="InterPro"/>
</dbReference>
<keyword evidence="3" id="KW-1185">Reference proteome</keyword>
<evidence type="ECO:0000256" key="1">
    <source>
        <dbReference type="ARBA" id="ARBA00022741"/>
    </source>
</evidence>
<accession>A0A9W7L2L9</accession>
<dbReference type="SUPFAM" id="SSF52540">
    <property type="entry name" value="P-loop containing nucleoside triphosphate hydrolases"/>
    <property type="match status" value="1"/>
</dbReference>
<name>A0A9W7L2L9_9STRA</name>
<proteinExistence type="predicted"/>
<dbReference type="PROSITE" id="PS51419">
    <property type="entry name" value="RAB"/>
    <property type="match status" value="1"/>
</dbReference>
<dbReference type="InterPro" id="IPR027417">
    <property type="entry name" value="P-loop_NTPase"/>
</dbReference>
<dbReference type="GO" id="GO:0005525">
    <property type="term" value="F:GTP binding"/>
    <property type="evidence" value="ECO:0007669"/>
    <property type="project" value="InterPro"/>
</dbReference>
<dbReference type="EMBL" id="BRYA01000564">
    <property type="protein sequence ID" value="GMI23186.1"/>
    <property type="molecule type" value="Genomic_DNA"/>
</dbReference>
<dbReference type="PRINTS" id="PR00449">
    <property type="entry name" value="RASTRNSFRMNG"/>
</dbReference>
<organism evidence="2 3">
    <name type="scientific">Triparma columacea</name>
    <dbReference type="NCBI Taxonomy" id="722753"/>
    <lineage>
        <taxon>Eukaryota</taxon>
        <taxon>Sar</taxon>
        <taxon>Stramenopiles</taxon>
        <taxon>Ochrophyta</taxon>
        <taxon>Bolidophyceae</taxon>
        <taxon>Parmales</taxon>
        <taxon>Triparmaceae</taxon>
        <taxon>Triparma</taxon>
    </lineage>
</organism>
<dbReference type="PANTHER" id="PTHR47978">
    <property type="match status" value="1"/>
</dbReference>
<dbReference type="OrthoDB" id="193217at2759"/>
<dbReference type="InterPro" id="IPR005225">
    <property type="entry name" value="Small_GTP-bd"/>
</dbReference>
<dbReference type="PROSITE" id="PS51421">
    <property type="entry name" value="RAS"/>
    <property type="match status" value="1"/>
</dbReference>
<keyword evidence="1" id="KW-0547">Nucleotide-binding</keyword>
<dbReference type="SMART" id="SM00173">
    <property type="entry name" value="RAS"/>
    <property type="match status" value="1"/>
</dbReference>
<dbReference type="Pfam" id="PF00071">
    <property type="entry name" value="Ras"/>
    <property type="match status" value="1"/>
</dbReference>
<protein>
    <submittedName>
        <fullName evidence="2">Uncharacterized protein</fullName>
    </submittedName>
</protein>
<dbReference type="SMART" id="SM00176">
    <property type="entry name" value="RAN"/>
    <property type="match status" value="1"/>
</dbReference>
<dbReference type="CDD" id="cd00154">
    <property type="entry name" value="Rab"/>
    <property type="match status" value="1"/>
</dbReference>
<reference evidence="3" key="1">
    <citation type="journal article" date="2023" name="Commun. Biol.">
        <title>Genome analysis of Parmales, the sister group of diatoms, reveals the evolutionary specialization of diatoms from phago-mixotrophs to photoautotrophs.</title>
        <authorList>
            <person name="Ban H."/>
            <person name="Sato S."/>
            <person name="Yoshikawa S."/>
            <person name="Yamada K."/>
            <person name="Nakamura Y."/>
            <person name="Ichinomiya M."/>
            <person name="Sato N."/>
            <person name="Blanc-Mathieu R."/>
            <person name="Endo H."/>
            <person name="Kuwata A."/>
            <person name="Ogata H."/>
        </authorList>
    </citation>
    <scope>NUCLEOTIDE SEQUENCE [LARGE SCALE GENOMIC DNA]</scope>
</reference>
<dbReference type="NCBIfam" id="TIGR00231">
    <property type="entry name" value="small_GTP"/>
    <property type="match status" value="1"/>
</dbReference>
<sequence length="211" mass="22795">MRSKTPLYKIVMLGDSGVGKTCLVCRLTNPNAVLNTDVPATMGIEFDTQLINTSVGTVKAQIWDTAGQERFARVLLPTYFRKAKGVLMVFDLTNIATLHSLQTRWSSQMRDNADDDDLVKVLIGNKCDIASDTDIQKQAKAFAATNSMEYIETSALTGTAVSTAFETLLNSVHLKAISDQRSGVKRGVAEADVIDLKATQGGKGEEAKGCC</sequence>
<comment type="caution">
    <text evidence="2">The sequence shown here is derived from an EMBL/GenBank/DDBJ whole genome shotgun (WGS) entry which is preliminary data.</text>
</comment>
<evidence type="ECO:0000313" key="3">
    <source>
        <dbReference type="Proteomes" id="UP001165065"/>
    </source>
</evidence>
<dbReference type="InterPro" id="IPR001806">
    <property type="entry name" value="Small_GTPase"/>
</dbReference>
<evidence type="ECO:0000313" key="2">
    <source>
        <dbReference type="EMBL" id="GMI23186.1"/>
    </source>
</evidence>
<gene>
    <name evidence="2" type="ORF">TrCOL_g3524</name>
</gene>
<dbReference type="FunFam" id="3.40.50.300:FF:001447">
    <property type="entry name" value="Ras-related protein Rab-1B"/>
    <property type="match status" value="1"/>
</dbReference>
<dbReference type="Gene3D" id="3.40.50.300">
    <property type="entry name" value="P-loop containing nucleotide triphosphate hydrolases"/>
    <property type="match status" value="1"/>
</dbReference>